<gene>
    <name evidence="5" type="primary">recX</name>
    <name evidence="7" type="ORF">SAMN05421659_106161</name>
</gene>
<accession>A0A1I0PZL2</accession>
<evidence type="ECO:0000256" key="5">
    <source>
        <dbReference type="HAMAP-Rule" id="MF_01114"/>
    </source>
</evidence>
<dbReference type="Proteomes" id="UP000199701">
    <property type="component" value="Unassembled WGS sequence"/>
</dbReference>
<keyword evidence="8" id="KW-1185">Reference proteome</keyword>
<dbReference type="InterPro" id="IPR053924">
    <property type="entry name" value="RecX_HTH_2nd"/>
</dbReference>
<name>A0A1I0PZL2_9FIRM</name>
<dbReference type="PANTHER" id="PTHR33602">
    <property type="entry name" value="REGULATORY PROTEIN RECX FAMILY PROTEIN"/>
    <property type="match status" value="1"/>
</dbReference>
<keyword evidence="4 5" id="KW-0963">Cytoplasm</keyword>
<proteinExistence type="inferred from homology"/>
<evidence type="ECO:0000313" key="7">
    <source>
        <dbReference type="EMBL" id="SEW19943.1"/>
    </source>
</evidence>
<evidence type="ECO:0000256" key="1">
    <source>
        <dbReference type="ARBA" id="ARBA00004496"/>
    </source>
</evidence>
<organism evidence="7 8">
    <name type="scientific">[Clostridium] fimetarium</name>
    <dbReference type="NCBI Taxonomy" id="99656"/>
    <lineage>
        <taxon>Bacteria</taxon>
        <taxon>Bacillati</taxon>
        <taxon>Bacillota</taxon>
        <taxon>Clostridia</taxon>
        <taxon>Lachnospirales</taxon>
        <taxon>Lachnospiraceae</taxon>
    </lineage>
</organism>
<comment type="subcellular location">
    <subcellularLocation>
        <location evidence="1 5">Cytoplasm</location>
    </subcellularLocation>
</comment>
<evidence type="ECO:0000259" key="6">
    <source>
        <dbReference type="Pfam" id="PF02631"/>
    </source>
</evidence>
<dbReference type="GO" id="GO:0006282">
    <property type="term" value="P:regulation of DNA repair"/>
    <property type="evidence" value="ECO:0007669"/>
    <property type="project" value="UniProtKB-UniRule"/>
</dbReference>
<protein>
    <recommendedName>
        <fullName evidence="3 5">Regulatory protein RecX</fullName>
    </recommendedName>
</protein>
<evidence type="ECO:0000313" key="8">
    <source>
        <dbReference type="Proteomes" id="UP000199701"/>
    </source>
</evidence>
<dbReference type="GO" id="GO:0005737">
    <property type="term" value="C:cytoplasm"/>
    <property type="evidence" value="ECO:0007669"/>
    <property type="project" value="UniProtKB-SubCell"/>
</dbReference>
<dbReference type="Gene3D" id="1.10.10.10">
    <property type="entry name" value="Winged helix-like DNA-binding domain superfamily/Winged helix DNA-binding domain"/>
    <property type="match status" value="3"/>
</dbReference>
<feature type="domain" description="RecX second three-helical" evidence="6">
    <location>
        <begin position="111"/>
        <end position="149"/>
    </location>
</feature>
<evidence type="ECO:0000256" key="2">
    <source>
        <dbReference type="ARBA" id="ARBA00009695"/>
    </source>
</evidence>
<reference evidence="7 8" key="1">
    <citation type="submission" date="2016-10" db="EMBL/GenBank/DDBJ databases">
        <authorList>
            <person name="de Groot N.N."/>
        </authorList>
    </citation>
    <scope>NUCLEOTIDE SEQUENCE [LARGE SCALE GENOMIC DNA]</scope>
    <source>
        <strain evidence="7 8">DSM 9179</strain>
    </source>
</reference>
<dbReference type="STRING" id="99656.SAMN05421659_106161"/>
<evidence type="ECO:0000256" key="3">
    <source>
        <dbReference type="ARBA" id="ARBA00018111"/>
    </source>
</evidence>
<dbReference type="HAMAP" id="MF_01114">
    <property type="entry name" value="RecX"/>
    <property type="match status" value="1"/>
</dbReference>
<dbReference type="OrthoDB" id="9804967at2"/>
<comment type="similarity">
    <text evidence="2 5">Belongs to the RecX family.</text>
</comment>
<dbReference type="EMBL" id="FOJI01000006">
    <property type="protein sequence ID" value="SEW19943.1"/>
    <property type="molecule type" value="Genomic_DNA"/>
</dbReference>
<dbReference type="PANTHER" id="PTHR33602:SF1">
    <property type="entry name" value="REGULATORY PROTEIN RECX FAMILY PROTEIN"/>
    <property type="match status" value="1"/>
</dbReference>
<sequence>MDNDEIYLVTEIVEINKKKRRIYINYDSAFSLYVGEVRKYKIKKDLPIDKEIYDEIVNEILPKRAKLRAMNLLKDRDLTEHSLRGKLKEGYYPEDSIRIAIEYVKSYGYIDDRRYAQNYVNFKSVSKSRYQIKNLLLQKGLDKDLISEVCDEYYENSDNNENSESKLIEKLISKRKVDIINITREDKSKLLGYLTRRGFRIDLINGVISEIVNK</sequence>
<comment type="function">
    <text evidence="5">Modulates RecA activity.</text>
</comment>
<evidence type="ECO:0000256" key="4">
    <source>
        <dbReference type="ARBA" id="ARBA00022490"/>
    </source>
</evidence>
<dbReference type="InterPro" id="IPR036388">
    <property type="entry name" value="WH-like_DNA-bd_sf"/>
</dbReference>
<dbReference type="AlphaFoldDB" id="A0A1I0PZL2"/>
<dbReference type="RefSeq" id="WP_092453342.1">
    <property type="nucleotide sequence ID" value="NZ_FOJI01000006.1"/>
</dbReference>
<dbReference type="InterPro" id="IPR003783">
    <property type="entry name" value="Regulatory_RecX"/>
</dbReference>
<dbReference type="Pfam" id="PF02631">
    <property type="entry name" value="RecX_HTH2"/>
    <property type="match status" value="1"/>
</dbReference>